<reference evidence="2" key="1">
    <citation type="submission" date="2015-12" db="EMBL/GenBank/DDBJ databases">
        <title>FDA dAtabase for Regulatory Grade micrObial Sequences (FDA-ARGOS): Supporting development and validation of Infectious Disease Dx tests.</title>
        <authorList>
            <person name="Case J."/>
            <person name="Tallon L."/>
            <person name="Sadzewicz L."/>
            <person name="Sengamalay N."/>
            <person name="Ott S."/>
            <person name="Godinez A."/>
            <person name="Nagaraj S."/>
            <person name="Nadendla S."/>
            <person name="Sichtig H."/>
        </authorList>
    </citation>
    <scope>NUCLEOTIDE SEQUENCE [LARGE SCALE GENOMIC DNA]</scope>
    <source>
        <strain evidence="2">FDAARGOS_147</strain>
    </source>
</reference>
<protein>
    <submittedName>
        <fullName evidence="1">Cellulose synthase</fullName>
    </submittedName>
</protein>
<dbReference type="Proteomes" id="UP000060602">
    <property type="component" value="Chromosome"/>
</dbReference>
<dbReference type="GO" id="GO:0030244">
    <property type="term" value="P:cellulose biosynthetic process"/>
    <property type="evidence" value="ECO:0007669"/>
    <property type="project" value="InterPro"/>
</dbReference>
<gene>
    <name evidence="1" type="ORF">AL504_19655</name>
</gene>
<dbReference type="Gene3D" id="3.30.70.2590">
    <property type="match status" value="1"/>
</dbReference>
<organism evidence="1 2">
    <name type="scientific">Alcaligenes xylosoxydans xylosoxydans</name>
    <name type="common">Achromobacter xylosoxidans</name>
    <dbReference type="NCBI Taxonomy" id="85698"/>
    <lineage>
        <taxon>Bacteria</taxon>
        <taxon>Pseudomonadati</taxon>
        <taxon>Pseudomonadota</taxon>
        <taxon>Betaproteobacteria</taxon>
        <taxon>Burkholderiales</taxon>
        <taxon>Alcaligenaceae</taxon>
        <taxon>Achromobacter</taxon>
    </lineage>
</organism>
<evidence type="ECO:0000313" key="2">
    <source>
        <dbReference type="Proteomes" id="UP000060602"/>
    </source>
</evidence>
<accession>A0A109XX60</accession>
<dbReference type="EMBL" id="CP014060">
    <property type="protein sequence ID" value="AMG38032.2"/>
    <property type="molecule type" value="Genomic_DNA"/>
</dbReference>
<sequence>MQSAILSHLDDRLCASQWRDVLAAFAQELSQDLTVQRLHTLMRRAGEQFADRHALSSAASIAEMQSAINQVWRPLDWGWVEIEEAEDHLALAHYCAPLRAAFGAAHLDWSAGFLEGAYESWMRLLGADAQLKVTQQRASDEHGVILYRFGR</sequence>
<dbReference type="InterPro" id="IPR022798">
    <property type="entry name" value="BcsD_bac"/>
</dbReference>
<dbReference type="AlphaFoldDB" id="A0A109XX60"/>
<name>A0A109XX60_ALCXX</name>
<evidence type="ECO:0000313" key="1">
    <source>
        <dbReference type="EMBL" id="AMG38032.2"/>
    </source>
</evidence>
<dbReference type="Pfam" id="PF03500">
    <property type="entry name" value="Cellsynth_D"/>
    <property type="match status" value="1"/>
</dbReference>
<dbReference type="RefSeq" id="WP_035359764.1">
    <property type="nucleotide sequence ID" value="NZ_CP014060.2"/>
</dbReference>
<proteinExistence type="predicted"/>
<dbReference type="InterPro" id="IPR038470">
    <property type="entry name" value="Cellsynth_D_sf"/>
</dbReference>